<protein>
    <submittedName>
        <fullName evidence="1">Uncharacterized protein</fullName>
    </submittedName>
</protein>
<evidence type="ECO:0000313" key="1">
    <source>
        <dbReference type="EMBL" id="KAI4827395.1"/>
    </source>
</evidence>
<evidence type="ECO:0000313" key="2">
    <source>
        <dbReference type="Proteomes" id="UP001057452"/>
    </source>
</evidence>
<proteinExistence type="predicted"/>
<sequence>MLGSSHVVPVCHLSPPGSDTCTRILSPVQHEEYDGVQERGSGQKRSPMGHLLLALGQHEEILMKIQNCLAEILND</sequence>
<reference evidence="1" key="1">
    <citation type="submission" date="2022-05" db="EMBL/GenBank/DDBJ databases">
        <title>Chromosome-level genome of Chaenocephalus aceratus.</title>
        <authorList>
            <person name="Park H."/>
        </authorList>
    </citation>
    <scope>NUCLEOTIDE SEQUENCE</scope>
    <source>
        <strain evidence="1">KU_202001</strain>
    </source>
</reference>
<keyword evidence="2" id="KW-1185">Reference proteome</keyword>
<accession>A0ACB9XJT1</accession>
<name>A0ACB9XJT1_CHAAC</name>
<comment type="caution">
    <text evidence="1">The sequence shown here is derived from an EMBL/GenBank/DDBJ whole genome shotgun (WGS) entry which is preliminary data.</text>
</comment>
<dbReference type="Proteomes" id="UP001057452">
    <property type="component" value="Chromosome 5"/>
</dbReference>
<organism evidence="1 2">
    <name type="scientific">Chaenocephalus aceratus</name>
    <name type="common">Blackfin icefish</name>
    <name type="synonym">Chaenichthys aceratus</name>
    <dbReference type="NCBI Taxonomy" id="36190"/>
    <lineage>
        <taxon>Eukaryota</taxon>
        <taxon>Metazoa</taxon>
        <taxon>Chordata</taxon>
        <taxon>Craniata</taxon>
        <taxon>Vertebrata</taxon>
        <taxon>Euteleostomi</taxon>
        <taxon>Actinopterygii</taxon>
        <taxon>Neopterygii</taxon>
        <taxon>Teleostei</taxon>
        <taxon>Neoteleostei</taxon>
        <taxon>Acanthomorphata</taxon>
        <taxon>Eupercaria</taxon>
        <taxon>Perciformes</taxon>
        <taxon>Notothenioidei</taxon>
        <taxon>Channichthyidae</taxon>
        <taxon>Chaenocephalus</taxon>
    </lineage>
</organism>
<gene>
    <name evidence="1" type="ORF">KUCAC02_030791</name>
</gene>
<dbReference type="EMBL" id="CM043789">
    <property type="protein sequence ID" value="KAI4827395.1"/>
    <property type="molecule type" value="Genomic_DNA"/>
</dbReference>